<dbReference type="SUPFAM" id="SSF53448">
    <property type="entry name" value="Nucleotide-diphospho-sugar transferases"/>
    <property type="match status" value="1"/>
</dbReference>
<dbReference type="CDD" id="cd02511">
    <property type="entry name" value="Beta4Glucosyltransferase"/>
    <property type="match status" value="1"/>
</dbReference>
<evidence type="ECO:0000259" key="1">
    <source>
        <dbReference type="Pfam" id="PF00535"/>
    </source>
</evidence>
<gene>
    <name evidence="2" type="ORF">OP8BY_1009</name>
</gene>
<keyword evidence="2" id="KW-0808">Transferase</keyword>
<dbReference type="Pfam" id="PF00535">
    <property type="entry name" value="Glycos_transf_2"/>
    <property type="match status" value="1"/>
</dbReference>
<feature type="domain" description="Glycosyltransferase 2-like" evidence="1">
    <location>
        <begin position="5"/>
        <end position="135"/>
    </location>
</feature>
<dbReference type="PANTHER" id="PTHR43630">
    <property type="entry name" value="POLY-BETA-1,6-N-ACETYL-D-GLUCOSAMINE SYNTHASE"/>
    <property type="match status" value="1"/>
</dbReference>
<proteinExistence type="predicted"/>
<dbReference type="InterPro" id="IPR001173">
    <property type="entry name" value="Glyco_trans_2-like"/>
</dbReference>
<dbReference type="EMBL" id="QUAH01000001">
    <property type="protein sequence ID" value="RFT17067.1"/>
    <property type="molecule type" value="Genomic_DNA"/>
</dbReference>
<dbReference type="InterPro" id="IPR029044">
    <property type="entry name" value="Nucleotide-diphossugar_trans"/>
</dbReference>
<dbReference type="AlphaFoldDB" id="A0A3E2BQZ9"/>
<protein>
    <submittedName>
        <fullName evidence="2">Glycosyltransferase</fullName>
    </submittedName>
</protein>
<reference evidence="2 3" key="1">
    <citation type="submission" date="2018-08" db="EMBL/GenBank/DDBJ databases">
        <title>Genome analysis of the thermophilic bacterium of the candidate phylum Aminicenantes from deep subsurface aquifer revealed its physiology and ecological role.</title>
        <authorList>
            <person name="Kadnikov V.V."/>
            <person name="Mardanov A.V."/>
            <person name="Beletsky A.V."/>
            <person name="Karnachuk O.V."/>
            <person name="Ravin N.V."/>
        </authorList>
    </citation>
    <scope>NUCLEOTIDE SEQUENCE [LARGE SCALE GENOMIC DNA]</scope>
    <source>
        <strain evidence="2">BY38</strain>
    </source>
</reference>
<evidence type="ECO:0000313" key="3">
    <source>
        <dbReference type="Proteomes" id="UP000257323"/>
    </source>
</evidence>
<dbReference type="Gene3D" id="3.90.550.10">
    <property type="entry name" value="Spore Coat Polysaccharide Biosynthesis Protein SpsA, Chain A"/>
    <property type="match status" value="1"/>
</dbReference>
<dbReference type="GO" id="GO:0016740">
    <property type="term" value="F:transferase activity"/>
    <property type="evidence" value="ECO:0007669"/>
    <property type="project" value="UniProtKB-KW"/>
</dbReference>
<dbReference type="PANTHER" id="PTHR43630:SF2">
    <property type="entry name" value="GLYCOSYLTRANSFERASE"/>
    <property type="match status" value="1"/>
</dbReference>
<evidence type="ECO:0000313" key="2">
    <source>
        <dbReference type="EMBL" id="RFT17067.1"/>
    </source>
</evidence>
<dbReference type="Proteomes" id="UP000257323">
    <property type="component" value="Unassembled WGS sequence"/>
</dbReference>
<name>A0A3E2BQZ9_9BACT</name>
<accession>A0A3E2BQZ9</accession>
<comment type="caution">
    <text evidence="2">The sequence shown here is derived from an EMBL/GenBank/DDBJ whole genome shotgun (WGS) entry which is preliminary data.</text>
</comment>
<sequence length="259" mass="30137">MKITAVVVTYNNEKKIIDCLESLQGVVDEIVVVDSHSTDLTRKVAAYFTDKVYRHSSADYAALKNFGQEKASFNWILSLEPDERLSRGLKLELLKVKQKPDEAEGYLVPRRSFYLGRWIRHSGWYPNRRIRLYRKDKGSWVRDRFRVALDFKGSSGRLKNPVEHLAFASISEHLNYLNRVTERRAQELYLKRKKARFYHFWVSPAARFLGTYLGKGGWLDGFPGLVISTLAAYSVFLKYAKLKEVWKKGERIEPVSHSQ</sequence>
<organism evidence="2 3">
    <name type="scientific">Candidatus Saccharicenans subterraneus</name>
    <dbReference type="NCBI Taxonomy" id="2508984"/>
    <lineage>
        <taxon>Bacteria</taxon>
        <taxon>Candidatus Aminicenantota</taxon>
        <taxon>Candidatus Aminicenantia</taxon>
        <taxon>Candidatus Aminicenantales</taxon>
        <taxon>Candidatus Saccharicenantaceae</taxon>
        <taxon>Candidatus Saccharicenans</taxon>
    </lineage>
</organism>